<dbReference type="GeneID" id="100286537"/>
<evidence type="ECO:0000313" key="2">
    <source>
        <dbReference type="RefSeq" id="XP_013996247.1"/>
    </source>
</evidence>
<name>A0A1S3LZA8_SALSA</name>
<gene>
    <name evidence="2" type="primary">cssa14h14orf119</name>
    <name evidence="2" type="synonym">cn119</name>
</gene>
<dbReference type="CTD" id="100286537"/>
<dbReference type="RefSeq" id="XP_013996247.1">
    <property type="nucleotide sequence ID" value="XM_014140772.2"/>
</dbReference>
<organism evidence="1 2">
    <name type="scientific">Salmo salar</name>
    <name type="common">Atlantic salmon</name>
    <dbReference type="NCBI Taxonomy" id="8030"/>
    <lineage>
        <taxon>Eukaryota</taxon>
        <taxon>Metazoa</taxon>
        <taxon>Chordata</taxon>
        <taxon>Craniata</taxon>
        <taxon>Vertebrata</taxon>
        <taxon>Euteleostomi</taxon>
        <taxon>Actinopterygii</taxon>
        <taxon>Neopterygii</taxon>
        <taxon>Teleostei</taxon>
        <taxon>Protacanthopterygii</taxon>
        <taxon>Salmoniformes</taxon>
        <taxon>Salmonidae</taxon>
        <taxon>Salmoninae</taxon>
        <taxon>Salmo</taxon>
    </lineage>
</organism>
<reference evidence="2" key="1">
    <citation type="submission" date="2025-08" db="UniProtKB">
        <authorList>
            <consortium name="RefSeq"/>
        </authorList>
    </citation>
    <scope>IDENTIFICATION</scope>
</reference>
<dbReference type="PANTHER" id="PTHR16260">
    <property type="entry name" value="SIMILAR TO 1700123O20RIK PROTEIN"/>
    <property type="match status" value="1"/>
</dbReference>
<evidence type="ECO:0000313" key="1">
    <source>
        <dbReference type="Proteomes" id="UP001652741"/>
    </source>
</evidence>
<dbReference type="InterPro" id="IPR028019">
    <property type="entry name" value="DUF4508"/>
</dbReference>
<dbReference type="Pfam" id="PF14969">
    <property type="entry name" value="DUF4508"/>
    <property type="match status" value="1"/>
</dbReference>
<dbReference type="Proteomes" id="UP001652741">
    <property type="component" value="Chromosome ssa14"/>
</dbReference>
<sequence>MTWSKGMSKFGGNYPLIMTINSITHTSNWTKAYSVGSFVTSHVACGTVLETYGPYPSYRPQTIDQKQKMSWFFHVNQGSNQQPPVMMPPAAGALSNNTHYPTISSNTLDTANTAGQGWLCTQSSSSSPSLADFPSVPQGLVPPSLENLSCTSLKSAAGREPLPLSYVTLQEQRCVLSWFLSWSTAQRERFLQDLLGKAVPGKVCTLLESLNTLQVKDSPPNIFECQLRLWTQWFESWSEEERNNFLHILEERDPIFVAHFYRGVAGTAGRD</sequence>
<dbReference type="PANTHER" id="PTHR16260:SF3">
    <property type="entry name" value="CHROMOSOME 14 OPEN READING FRAME 119-LIKE-RELATED"/>
    <property type="match status" value="1"/>
</dbReference>
<keyword evidence="1" id="KW-1185">Reference proteome</keyword>
<protein>
    <submittedName>
        <fullName evidence="2">Uncharacterized protein C14orf119 homolog isoform X1</fullName>
    </submittedName>
</protein>
<proteinExistence type="predicted"/>
<dbReference type="OrthoDB" id="6514241at2759"/>
<accession>A0A1S3LZA8</accession>
<dbReference type="OMA" id="MSWFSHV"/>
<dbReference type="AlphaFoldDB" id="A0A1S3LZA8"/>